<dbReference type="RefSeq" id="WP_068143969.1">
    <property type="nucleotide sequence ID" value="NZ_JBHSCR010000014.1"/>
</dbReference>
<reference evidence="2" key="1">
    <citation type="journal article" date="2019" name="Int. J. Syst. Evol. Microbiol.">
        <title>The Global Catalogue of Microorganisms (GCM) 10K type strain sequencing project: providing services to taxonomists for standard genome sequencing and annotation.</title>
        <authorList>
            <consortium name="The Broad Institute Genomics Platform"/>
            <consortium name="The Broad Institute Genome Sequencing Center for Infectious Disease"/>
            <person name="Wu L."/>
            <person name="Ma J."/>
        </authorList>
    </citation>
    <scope>NUCLEOTIDE SEQUENCE [LARGE SCALE GENOMIC DNA]</scope>
    <source>
        <strain evidence="2">CGMCC 1.15304</strain>
    </source>
</reference>
<gene>
    <name evidence="1" type="ORF">ACFO5Q_14830</name>
</gene>
<comment type="caution">
    <text evidence="1">The sequence shown here is derived from an EMBL/GenBank/DDBJ whole genome shotgun (WGS) entry which is preliminary data.</text>
</comment>
<organism evidence="1 2">
    <name type="scientific">Kordiimonas lipolytica</name>
    <dbReference type="NCBI Taxonomy" id="1662421"/>
    <lineage>
        <taxon>Bacteria</taxon>
        <taxon>Pseudomonadati</taxon>
        <taxon>Pseudomonadota</taxon>
        <taxon>Alphaproteobacteria</taxon>
        <taxon>Kordiimonadales</taxon>
        <taxon>Kordiimonadaceae</taxon>
        <taxon>Kordiimonas</taxon>
    </lineage>
</organism>
<proteinExistence type="predicted"/>
<dbReference type="EMBL" id="JBHSCR010000014">
    <property type="protein sequence ID" value="MFC4349127.1"/>
    <property type="molecule type" value="Genomic_DNA"/>
</dbReference>
<protein>
    <submittedName>
        <fullName evidence="1">Uncharacterized protein</fullName>
    </submittedName>
</protein>
<name>A0ABV8UD11_9PROT</name>
<dbReference type="Proteomes" id="UP001595776">
    <property type="component" value="Unassembled WGS sequence"/>
</dbReference>
<evidence type="ECO:0000313" key="1">
    <source>
        <dbReference type="EMBL" id="MFC4349127.1"/>
    </source>
</evidence>
<accession>A0ABV8UD11</accession>
<keyword evidence="2" id="KW-1185">Reference proteome</keyword>
<evidence type="ECO:0000313" key="2">
    <source>
        <dbReference type="Proteomes" id="UP001595776"/>
    </source>
</evidence>
<sequence>MSGKSPVTITVVTENNTGGNISEVKVTVGGEVIDNLTGLGKGASSLPNQYSGPSGDLAWTVSFRDDDGNKKAGSVDSGATKADHSAKVILNADDFNVSKPSGDATGDYD</sequence>